<evidence type="ECO:0000313" key="2">
    <source>
        <dbReference type="Proteomes" id="UP000281553"/>
    </source>
</evidence>
<accession>A0A3P7MCS8</accession>
<reference evidence="1 2" key="1">
    <citation type="submission" date="2018-11" db="EMBL/GenBank/DDBJ databases">
        <authorList>
            <consortium name="Pathogen Informatics"/>
        </authorList>
    </citation>
    <scope>NUCLEOTIDE SEQUENCE [LARGE SCALE GENOMIC DNA]</scope>
</reference>
<dbReference type="OrthoDB" id="6255742at2759"/>
<name>A0A3P7MCS8_DIBLA</name>
<proteinExistence type="predicted"/>
<sequence>MAVDGVPPKIIVMIKAYYRSATARVLAHNNFSKPFAIQSGVRQDCVLSLVLFNYVIDWVLGEALQENEGIKLAPAASFGYLQSTVSRVNEVAKSAGLSKNAGKTKVFSCCIPAQEMGPLEISGCQLEEVDGSLEISDCQLEEVDSLKYFRSENLKKSTVSNTSERCCCRTDRIPCAYIYLDTLKVIAWKAIKWRGDMDPR</sequence>
<evidence type="ECO:0000313" key="1">
    <source>
        <dbReference type="EMBL" id="VDN20238.1"/>
    </source>
</evidence>
<dbReference type="PANTHER" id="PTHR47027:SF20">
    <property type="entry name" value="REVERSE TRANSCRIPTASE-LIKE PROTEIN WITH RNA-DIRECTED DNA POLYMERASE DOMAIN"/>
    <property type="match status" value="1"/>
</dbReference>
<dbReference type="AlphaFoldDB" id="A0A3P7MCS8"/>
<dbReference type="Proteomes" id="UP000281553">
    <property type="component" value="Unassembled WGS sequence"/>
</dbReference>
<gene>
    <name evidence="1" type="ORF">DILT_LOCUS13582</name>
</gene>
<protein>
    <recommendedName>
        <fullName evidence="3">Reverse transcriptase domain-containing protein</fullName>
    </recommendedName>
</protein>
<organism evidence="1 2">
    <name type="scientific">Dibothriocephalus latus</name>
    <name type="common">Fish tapeworm</name>
    <name type="synonym">Diphyllobothrium latum</name>
    <dbReference type="NCBI Taxonomy" id="60516"/>
    <lineage>
        <taxon>Eukaryota</taxon>
        <taxon>Metazoa</taxon>
        <taxon>Spiralia</taxon>
        <taxon>Lophotrochozoa</taxon>
        <taxon>Platyhelminthes</taxon>
        <taxon>Cestoda</taxon>
        <taxon>Eucestoda</taxon>
        <taxon>Diphyllobothriidea</taxon>
        <taxon>Diphyllobothriidae</taxon>
        <taxon>Dibothriocephalus</taxon>
    </lineage>
</organism>
<dbReference type="PANTHER" id="PTHR47027">
    <property type="entry name" value="REVERSE TRANSCRIPTASE DOMAIN-CONTAINING PROTEIN"/>
    <property type="match status" value="1"/>
</dbReference>
<keyword evidence="2" id="KW-1185">Reference proteome</keyword>
<evidence type="ECO:0008006" key="3">
    <source>
        <dbReference type="Google" id="ProtNLM"/>
    </source>
</evidence>
<dbReference type="EMBL" id="UYRU01070784">
    <property type="protein sequence ID" value="VDN20238.1"/>
    <property type="molecule type" value="Genomic_DNA"/>
</dbReference>